<dbReference type="Proteomes" id="UP000594263">
    <property type="component" value="Unplaced"/>
</dbReference>
<evidence type="ECO:0000313" key="2">
    <source>
        <dbReference type="EnsemblPlants" id="Kaladp0001s0091.1.v1.1"/>
    </source>
</evidence>
<sequence>MTSPSPTPSPLSPEVSDNSAVSQTPPKPQIDSLSGAGGSNGVVDSQEKKPETVVMFKDTDSKEDIEKYKKLEADYTHYLNAKYFSNKDIFGGIIFDEKTAINNGTIKSSRWPGTRSYADPLQAFEEQTSNSPTSGPETPANTSNGKHTAKN</sequence>
<evidence type="ECO:0000256" key="1">
    <source>
        <dbReference type="SAM" id="MobiDB-lite"/>
    </source>
</evidence>
<dbReference type="PANTHER" id="PTHR36078">
    <property type="entry name" value="BNACNNG21220D PROTEIN"/>
    <property type="match status" value="1"/>
</dbReference>
<dbReference type="PANTHER" id="PTHR36078:SF2">
    <property type="entry name" value="OS09G0473966 PROTEIN"/>
    <property type="match status" value="1"/>
</dbReference>
<feature type="compositionally biased region" description="Basic and acidic residues" evidence="1">
    <location>
        <begin position="45"/>
        <end position="55"/>
    </location>
</feature>
<feature type="compositionally biased region" description="Polar residues" evidence="1">
    <location>
        <begin position="125"/>
        <end position="151"/>
    </location>
</feature>
<feature type="compositionally biased region" description="Pro residues" evidence="1">
    <location>
        <begin position="1"/>
        <end position="11"/>
    </location>
</feature>
<proteinExistence type="predicted"/>
<name>A0A7N0R863_KALFE</name>
<dbReference type="EnsemblPlants" id="Kaladp0001s0091.1.v1.1">
    <property type="protein sequence ID" value="Kaladp0001s0091.1.v1.1"/>
    <property type="gene ID" value="Kaladp0001s0091.v1.1"/>
</dbReference>
<feature type="region of interest" description="Disordered" evidence="1">
    <location>
        <begin position="1"/>
        <end position="55"/>
    </location>
</feature>
<keyword evidence="3" id="KW-1185">Reference proteome</keyword>
<dbReference type="Gramene" id="Kaladp0001s0091.1.v1.1">
    <property type="protein sequence ID" value="Kaladp0001s0091.1.v1.1"/>
    <property type="gene ID" value="Kaladp0001s0091.v1.1"/>
</dbReference>
<dbReference type="AlphaFoldDB" id="A0A7N0R863"/>
<evidence type="ECO:0000313" key="3">
    <source>
        <dbReference type="Proteomes" id="UP000594263"/>
    </source>
</evidence>
<dbReference type="OMA" id="PMNAFKD"/>
<protein>
    <submittedName>
        <fullName evidence="2">Uncharacterized protein</fullName>
    </submittedName>
</protein>
<feature type="region of interest" description="Disordered" evidence="1">
    <location>
        <begin position="110"/>
        <end position="151"/>
    </location>
</feature>
<organism evidence="2 3">
    <name type="scientific">Kalanchoe fedtschenkoi</name>
    <name type="common">Lavender scallops</name>
    <name type="synonym">South American air plant</name>
    <dbReference type="NCBI Taxonomy" id="63787"/>
    <lineage>
        <taxon>Eukaryota</taxon>
        <taxon>Viridiplantae</taxon>
        <taxon>Streptophyta</taxon>
        <taxon>Embryophyta</taxon>
        <taxon>Tracheophyta</taxon>
        <taxon>Spermatophyta</taxon>
        <taxon>Magnoliopsida</taxon>
        <taxon>eudicotyledons</taxon>
        <taxon>Gunneridae</taxon>
        <taxon>Pentapetalae</taxon>
        <taxon>Saxifragales</taxon>
        <taxon>Crassulaceae</taxon>
        <taxon>Kalanchoe</taxon>
    </lineage>
</organism>
<accession>A0A7N0R863</accession>
<reference evidence="2" key="1">
    <citation type="submission" date="2021-01" db="UniProtKB">
        <authorList>
            <consortium name="EnsemblPlants"/>
        </authorList>
    </citation>
    <scope>IDENTIFICATION</scope>
</reference>